<evidence type="ECO:0000256" key="6">
    <source>
        <dbReference type="ARBA" id="ARBA00022989"/>
    </source>
</evidence>
<dbReference type="HAMAP" id="MF_01463_B">
    <property type="entry name" value="SecD_B"/>
    <property type="match status" value="1"/>
</dbReference>
<dbReference type="InterPro" id="IPR022646">
    <property type="entry name" value="SecD/SecF_CS"/>
</dbReference>
<dbReference type="InterPro" id="IPR048631">
    <property type="entry name" value="SecD_1st"/>
</dbReference>
<evidence type="ECO:0000256" key="9">
    <source>
        <dbReference type="HAMAP-Rule" id="MF_01463"/>
    </source>
</evidence>
<feature type="domain" description="SecDF P1 head subdomain" evidence="12">
    <location>
        <begin position="246"/>
        <end position="347"/>
    </location>
</feature>
<dbReference type="InterPro" id="IPR055344">
    <property type="entry name" value="SecD_SecF_C_bact"/>
</dbReference>
<dbReference type="GO" id="GO:0005886">
    <property type="term" value="C:plasma membrane"/>
    <property type="evidence" value="ECO:0007669"/>
    <property type="project" value="UniProtKB-SubCell"/>
</dbReference>
<dbReference type="PANTHER" id="PTHR30081:SF1">
    <property type="entry name" value="PROTEIN TRANSLOCASE SUBUNIT SECD"/>
    <property type="match status" value="1"/>
</dbReference>
<gene>
    <name evidence="9" type="primary">secD</name>
    <name evidence="13" type="ORF">DSM104635_02270</name>
</gene>
<protein>
    <recommendedName>
        <fullName evidence="9">Protein translocase subunit SecD</fullName>
    </recommendedName>
</protein>
<keyword evidence="5 9" id="KW-0653">Protein transport</keyword>
<dbReference type="InterPro" id="IPR022813">
    <property type="entry name" value="SecD/SecF_arch_bac"/>
</dbReference>
<evidence type="ECO:0000256" key="4">
    <source>
        <dbReference type="ARBA" id="ARBA00022692"/>
    </source>
</evidence>
<dbReference type="Pfam" id="PF21760">
    <property type="entry name" value="SecD_1st"/>
    <property type="match status" value="1"/>
</dbReference>
<feature type="transmembrane region" description="Helical" evidence="9">
    <location>
        <begin position="373"/>
        <end position="391"/>
    </location>
</feature>
<feature type="domain" description="Protein export membrane protein SecD/SecF C-terminal" evidence="10">
    <location>
        <begin position="351"/>
        <end position="523"/>
    </location>
</feature>
<dbReference type="KEGG" id="tsv:DSM104635_02270"/>
<dbReference type="Pfam" id="PF22599">
    <property type="entry name" value="SecDF_P1_head"/>
    <property type="match status" value="1"/>
</dbReference>
<dbReference type="Pfam" id="PF02355">
    <property type="entry name" value="SecD_SecF_C"/>
    <property type="match status" value="1"/>
</dbReference>
<keyword evidence="3 9" id="KW-1003">Cell membrane</keyword>
<feature type="transmembrane region" description="Helical" evidence="9">
    <location>
        <begin position="398"/>
        <end position="417"/>
    </location>
</feature>
<dbReference type="AlphaFoldDB" id="A0A6I6MMY5"/>
<accession>A0A6I6MMY5</accession>
<dbReference type="Gene3D" id="3.30.1360.200">
    <property type="match status" value="1"/>
</dbReference>
<evidence type="ECO:0000256" key="7">
    <source>
        <dbReference type="ARBA" id="ARBA00023010"/>
    </source>
</evidence>
<feature type="domain" description="Protein translocase subunit SecDF P1" evidence="11">
    <location>
        <begin position="160"/>
        <end position="217"/>
    </location>
</feature>
<organism evidence="13 14">
    <name type="scientific">Terricaulis silvestris</name>
    <dbReference type="NCBI Taxonomy" id="2686094"/>
    <lineage>
        <taxon>Bacteria</taxon>
        <taxon>Pseudomonadati</taxon>
        <taxon>Pseudomonadota</taxon>
        <taxon>Alphaproteobacteria</taxon>
        <taxon>Caulobacterales</taxon>
        <taxon>Caulobacteraceae</taxon>
        <taxon>Terricaulis</taxon>
    </lineage>
</organism>
<comment type="subunit">
    <text evidence="9">Forms a complex with SecF. Part of the essential Sec protein translocation apparatus which comprises SecA, SecYEG and auxiliary proteins SecDF-YajC and YidC.</text>
</comment>
<evidence type="ECO:0000259" key="12">
    <source>
        <dbReference type="Pfam" id="PF22599"/>
    </source>
</evidence>
<dbReference type="PANTHER" id="PTHR30081">
    <property type="entry name" value="PROTEIN-EXPORT MEMBRANE PROTEIN SEC"/>
    <property type="match status" value="1"/>
</dbReference>
<dbReference type="RefSeq" id="WP_158766284.1">
    <property type="nucleotide sequence ID" value="NZ_CP047045.1"/>
</dbReference>
<evidence type="ECO:0000256" key="8">
    <source>
        <dbReference type="ARBA" id="ARBA00023136"/>
    </source>
</evidence>
<dbReference type="Proteomes" id="UP000431269">
    <property type="component" value="Chromosome"/>
</dbReference>
<keyword evidence="14" id="KW-1185">Reference proteome</keyword>
<dbReference type="SUPFAM" id="SSF82866">
    <property type="entry name" value="Multidrug efflux transporter AcrB transmembrane domain"/>
    <property type="match status" value="1"/>
</dbReference>
<evidence type="ECO:0000259" key="11">
    <source>
        <dbReference type="Pfam" id="PF21760"/>
    </source>
</evidence>
<dbReference type="Gene3D" id="3.30.70.3400">
    <property type="match status" value="2"/>
</dbReference>
<evidence type="ECO:0000256" key="2">
    <source>
        <dbReference type="ARBA" id="ARBA00022448"/>
    </source>
</evidence>
<feature type="transmembrane region" description="Helical" evidence="9">
    <location>
        <begin position="462"/>
        <end position="484"/>
    </location>
</feature>
<reference evidence="14" key="1">
    <citation type="submission" date="2019-12" db="EMBL/GenBank/DDBJ databases">
        <title>Complete genome of Terracaulis silvestris 0127_4.</title>
        <authorList>
            <person name="Vieira S."/>
            <person name="Riedel T."/>
            <person name="Sproer C."/>
            <person name="Pascual J."/>
            <person name="Boedeker C."/>
            <person name="Overmann J."/>
        </authorList>
    </citation>
    <scope>NUCLEOTIDE SEQUENCE [LARGE SCALE GENOMIC DNA]</scope>
    <source>
        <strain evidence="14">0127_4</strain>
    </source>
</reference>
<feature type="transmembrane region" description="Helical" evidence="9">
    <location>
        <begin position="496"/>
        <end position="522"/>
    </location>
</feature>
<keyword evidence="8 9" id="KW-0472">Membrane</keyword>
<dbReference type="InterPro" id="IPR048634">
    <property type="entry name" value="SecD_SecF_C"/>
</dbReference>
<comment type="function">
    <text evidence="9">Part of the Sec protein translocase complex. Interacts with the SecYEG preprotein conducting channel. SecDF uses the proton motive force (PMF) to complete protein translocation after the ATP-dependent function of SecA.</text>
</comment>
<name>A0A6I6MMY5_9CAUL</name>
<evidence type="ECO:0000256" key="5">
    <source>
        <dbReference type="ARBA" id="ARBA00022927"/>
    </source>
</evidence>
<evidence type="ECO:0000313" key="14">
    <source>
        <dbReference type="Proteomes" id="UP000431269"/>
    </source>
</evidence>
<comment type="subcellular location">
    <subcellularLocation>
        <location evidence="1 9">Cell membrane</location>
        <topology evidence="1 9">Multi-pass membrane protein</topology>
    </subcellularLocation>
</comment>
<dbReference type="NCBIfam" id="TIGR01129">
    <property type="entry name" value="secD"/>
    <property type="match status" value="1"/>
</dbReference>
<dbReference type="EMBL" id="CP047045">
    <property type="protein sequence ID" value="QGZ95421.1"/>
    <property type="molecule type" value="Genomic_DNA"/>
</dbReference>
<dbReference type="GO" id="GO:0015450">
    <property type="term" value="F:protein-transporting ATPase activity"/>
    <property type="evidence" value="ECO:0007669"/>
    <property type="project" value="InterPro"/>
</dbReference>
<keyword evidence="6 9" id="KW-1133">Transmembrane helix</keyword>
<evidence type="ECO:0000259" key="10">
    <source>
        <dbReference type="Pfam" id="PF02355"/>
    </source>
</evidence>
<dbReference type="Pfam" id="PF07549">
    <property type="entry name" value="Sec_GG"/>
    <property type="match status" value="1"/>
</dbReference>
<dbReference type="GO" id="GO:0065002">
    <property type="term" value="P:intracellular protein transmembrane transport"/>
    <property type="evidence" value="ECO:0007669"/>
    <property type="project" value="UniProtKB-UniRule"/>
</dbReference>
<dbReference type="InterPro" id="IPR005791">
    <property type="entry name" value="SecD"/>
</dbReference>
<comment type="caution">
    <text evidence="9">Lacks conserved residue(s) required for the propagation of feature annotation.</text>
</comment>
<proteinExistence type="inferred from homology"/>
<dbReference type="GO" id="GO:0043952">
    <property type="term" value="P:protein transport by the Sec complex"/>
    <property type="evidence" value="ECO:0007669"/>
    <property type="project" value="UniProtKB-UniRule"/>
</dbReference>
<sequence length="533" mass="57390">MLQVARWRVILVLVVTLLGIVFATPNLLPESTRNQLPSFLQKTINLGLDLRGGSQLLLEVDVATLRRSQVENIQDQLIRALREAEPTIRTARASLEGDVARVRLVNVADIARARPIMREVGRTQTTAGGDVLEFTEAADGLVEARMTEAHLRELSRQAAQQSIEVIRRRIDPDGTAEVSISRQGDDRIAVQAPGVSDPEQLRSRIGQTAVMTFHMVREVSPEDQAAGRIPAGAMVVQPYPGIGDSPDVVARRPEFTGERLTSASPSTDQNGAFVLAFRLDGEGSSLFCRITQRYTGQRFAILLDNQVLTAPTINEPICGGSGQISGNFTAESANELAVMLRAGALPAPLTVIEQRSVTAELGQAAIDAGTKSTFIAFGLVLLFMVLAYGLLFGGISVVALVVNGILIMAIMTITGAALTLPGVAGLILTLAVALDANVLIYERMREEARAGRQPALAIEAGFNRAMLTIFDANITHLGAAFIMLNLAPPGPVKGFAWTLLIGVFTSVFTAVLITQVLVAWWYRTFRPKKLPIS</sequence>
<comment type="similarity">
    <text evidence="9">Belongs to the SecD/SecF family. SecD subfamily.</text>
</comment>
<evidence type="ECO:0000256" key="1">
    <source>
        <dbReference type="ARBA" id="ARBA00004651"/>
    </source>
</evidence>
<dbReference type="InterPro" id="IPR054384">
    <property type="entry name" value="SecDF_P1_head"/>
</dbReference>
<keyword evidence="2 9" id="KW-0813">Transport</keyword>
<feature type="transmembrane region" description="Helical" evidence="9">
    <location>
        <begin position="423"/>
        <end position="441"/>
    </location>
</feature>
<dbReference type="NCBIfam" id="TIGR00916">
    <property type="entry name" value="2A0604s01"/>
    <property type="match status" value="1"/>
</dbReference>
<keyword evidence="7 9" id="KW-0811">Translocation</keyword>
<evidence type="ECO:0000256" key="3">
    <source>
        <dbReference type="ARBA" id="ARBA00022475"/>
    </source>
</evidence>
<keyword evidence="4 9" id="KW-0812">Transmembrane</keyword>
<evidence type="ECO:0000313" key="13">
    <source>
        <dbReference type="EMBL" id="QGZ95421.1"/>
    </source>
</evidence>
<dbReference type="GO" id="GO:0006605">
    <property type="term" value="P:protein targeting"/>
    <property type="evidence" value="ECO:0007669"/>
    <property type="project" value="UniProtKB-UniRule"/>
</dbReference>